<dbReference type="AlphaFoldDB" id="A0A6N4X6C6"/>
<reference evidence="1 2" key="1">
    <citation type="submission" date="2020-01" db="EMBL/GenBank/DDBJ databases">
        <authorList>
            <person name="Rodrigo-Torres L."/>
            <person name="Arahal R. D."/>
            <person name="Lucena T."/>
        </authorList>
    </citation>
    <scope>NUCLEOTIDE SEQUENCE [LARGE SCALE GENOMIC DNA]</scope>
    <source>
        <strain evidence="1 2">CECT 9293</strain>
    </source>
</reference>
<evidence type="ECO:0000313" key="1">
    <source>
        <dbReference type="EMBL" id="CAA7194948.1"/>
    </source>
</evidence>
<protein>
    <submittedName>
        <fullName evidence="1">Uncharacterized protein</fullName>
    </submittedName>
</protein>
<organism evidence="1 2">
    <name type="scientific">Chryseobacterium potabilaquae</name>
    <dbReference type="NCBI Taxonomy" id="2675057"/>
    <lineage>
        <taxon>Bacteria</taxon>
        <taxon>Pseudomonadati</taxon>
        <taxon>Bacteroidota</taxon>
        <taxon>Flavobacteriia</taxon>
        <taxon>Flavobacteriales</taxon>
        <taxon>Weeksellaceae</taxon>
        <taxon>Chryseobacterium group</taxon>
        <taxon>Chryseobacterium</taxon>
    </lineage>
</organism>
<dbReference type="Proteomes" id="UP000445144">
    <property type="component" value="Unassembled WGS sequence"/>
</dbReference>
<dbReference type="EMBL" id="CACVBR010000007">
    <property type="protein sequence ID" value="CAA7194948.1"/>
    <property type="molecule type" value="Genomic_DNA"/>
</dbReference>
<name>A0A6N4X6C6_9FLAO</name>
<sequence length="47" mass="5536">MLFFVFLMGFVRIRVFEIVCVVNLSPITYFKILSPGSKKLNNKLRKQ</sequence>
<proteinExistence type="predicted"/>
<evidence type="ECO:0000313" key="2">
    <source>
        <dbReference type="Proteomes" id="UP000445144"/>
    </source>
</evidence>
<keyword evidence="2" id="KW-1185">Reference proteome</keyword>
<accession>A0A6N4X6C6</accession>
<gene>
    <name evidence="1" type="ORF">CHRY9293_01208</name>
</gene>